<gene>
    <name evidence="2" type="ORF">FOL47_009475</name>
</gene>
<dbReference type="Proteomes" id="UP000591131">
    <property type="component" value="Unassembled WGS sequence"/>
</dbReference>
<evidence type="ECO:0008006" key="4">
    <source>
        <dbReference type="Google" id="ProtNLM"/>
    </source>
</evidence>
<evidence type="ECO:0000313" key="2">
    <source>
        <dbReference type="EMBL" id="KAF4655337.1"/>
    </source>
</evidence>
<feature type="signal peptide" evidence="1">
    <location>
        <begin position="1"/>
        <end position="26"/>
    </location>
</feature>
<accession>A0A7J6L807</accession>
<protein>
    <recommendedName>
        <fullName evidence="4">1,3-beta-glucanosyltransferase</fullName>
    </recommendedName>
</protein>
<organism evidence="2 3">
    <name type="scientific">Perkinsus chesapeaki</name>
    <name type="common">Clam parasite</name>
    <name type="synonym">Perkinsus andrewsi</name>
    <dbReference type="NCBI Taxonomy" id="330153"/>
    <lineage>
        <taxon>Eukaryota</taxon>
        <taxon>Sar</taxon>
        <taxon>Alveolata</taxon>
        <taxon>Perkinsozoa</taxon>
        <taxon>Perkinsea</taxon>
        <taxon>Perkinsida</taxon>
        <taxon>Perkinsidae</taxon>
        <taxon>Perkinsus</taxon>
    </lineage>
</organism>
<keyword evidence="3" id="KW-1185">Reference proteome</keyword>
<evidence type="ECO:0000256" key="1">
    <source>
        <dbReference type="SAM" id="SignalP"/>
    </source>
</evidence>
<dbReference type="AlphaFoldDB" id="A0A7J6L807"/>
<feature type="non-terminal residue" evidence="2">
    <location>
        <position position="746"/>
    </location>
</feature>
<dbReference type="EMBL" id="JAAPAO010000663">
    <property type="protein sequence ID" value="KAF4655337.1"/>
    <property type="molecule type" value="Genomic_DNA"/>
</dbReference>
<keyword evidence="1" id="KW-0732">Signal</keyword>
<proteinExistence type="predicted"/>
<dbReference type="Gene3D" id="2.40.70.10">
    <property type="entry name" value="Acid Proteases"/>
    <property type="match status" value="2"/>
</dbReference>
<feature type="chain" id="PRO_5029772205" description="1,3-beta-glucanosyltransferase" evidence="1">
    <location>
        <begin position="27"/>
        <end position="746"/>
    </location>
</feature>
<dbReference type="InterPro" id="IPR021109">
    <property type="entry name" value="Peptidase_aspartic_dom_sf"/>
</dbReference>
<reference evidence="2 3" key="1">
    <citation type="submission" date="2020-04" db="EMBL/GenBank/DDBJ databases">
        <title>Perkinsus chesapeaki whole genome sequence.</title>
        <authorList>
            <person name="Bogema D.R."/>
        </authorList>
    </citation>
    <scope>NUCLEOTIDE SEQUENCE [LARGE SCALE GENOMIC DNA]</scope>
    <source>
        <strain evidence="2">ATCC PRA-425</strain>
    </source>
</reference>
<evidence type="ECO:0000313" key="3">
    <source>
        <dbReference type="Proteomes" id="UP000591131"/>
    </source>
</evidence>
<comment type="caution">
    <text evidence="2">The sequence shown here is derived from an EMBL/GenBank/DDBJ whole genome shotgun (WGS) entry which is preliminary data.</text>
</comment>
<dbReference type="SUPFAM" id="SSF50630">
    <property type="entry name" value="Acid proteases"/>
    <property type="match status" value="1"/>
</dbReference>
<sequence>MGRSFYSITLCWYLLCGSTLMLLVDCQVSLPLTYDFRSTIIFDGQVVVGTVDTGVPSVRLYTHQPRGFGIHERTCSGDKCYNCYESCPQVPVTAATYHGYYGYDQRSADTTAEVSFDGKKTKRMNLQHIVYLEPDDKRPGVESPVDTRFGLGFAGVQGKERSADGIFAEQLHDLPGQLRKYLAFGIFSADSPLGPPGRVTYGLDFIEENFDSKDGFDFHDDLRKLFTDTRQSHFMGSTNSVYAKYGGTSQTLYAASGWSHGPVAPFCGVVSGAPLIYVRDEDLQSKYIMAVNDALKGTGHSLTKISVEDAIEGYTIPCELVDKLPDWEFHFIFFKHRQTTSSILIPNWATVMPLGDKSDGRCRWLFGAPKDASLTKLDNDNNRPYVILGWPAFRANNMAFTHEPKNEIYFIKKSKPSSLYGVIQLALDYDMVTILTVDRQPLNVVADTSVDSIMLLDNNSLALKGCHQPEQCYDCTAALNSHDCPNKVSIQYTDPMLTKRNIYSLEGTYVNIGATSVKTQIISILEFGSSAYPNGYQSLGLASPEYPLLGPSLLSQMSKLPLENHKQFSIYGQRSPTDTLGVLSLGGFRLPRSLTEGDLMSARRALEPSSWPRVNGIRGYTTRNGQSTPFGKVKDFRAVGFASAYPLIYAPTDALDDLIHEMASALNEATLDKLEVKDAKQGWSVLCKDIKKLPEVNIVLPGYGGGEVTITFKPEDYTAPSTIDCGTCRVLFGEILNQEHGDKWFL</sequence>
<name>A0A7J6L807_PERCH</name>